<evidence type="ECO:0000256" key="7">
    <source>
        <dbReference type="ARBA" id="ARBA00023014"/>
    </source>
</evidence>
<dbReference type="Pfam" id="PF00633">
    <property type="entry name" value="HHH"/>
    <property type="match status" value="1"/>
</dbReference>
<dbReference type="GO" id="GO:0051539">
    <property type="term" value="F:4 iron, 4 sulfur cluster binding"/>
    <property type="evidence" value="ECO:0007669"/>
    <property type="project" value="UniProtKB-UniRule"/>
</dbReference>
<dbReference type="GO" id="GO:0140078">
    <property type="term" value="F:class I DNA-(apurinic or apyrimidinic site) endonuclease activity"/>
    <property type="evidence" value="ECO:0007669"/>
    <property type="project" value="UniProtKB-EC"/>
</dbReference>
<evidence type="ECO:0000256" key="1">
    <source>
        <dbReference type="ARBA" id="ARBA00008343"/>
    </source>
</evidence>
<feature type="binding site" evidence="12">
    <location>
        <position position="208"/>
    </location>
    <ligand>
        <name>[4Fe-4S] cluster</name>
        <dbReference type="ChEBI" id="CHEBI:49883"/>
    </ligand>
</feature>
<dbReference type="Gene3D" id="1.10.1670.10">
    <property type="entry name" value="Helix-hairpin-Helix base-excision DNA repair enzymes (C-terminal)"/>
    <property type="match status" value="1"/>
</dbReference>
<dbReference type="FunFam" id="1.10.340.30:FF:000001">
    <property type="entry name" value="Endonuclease III"/>
    <property type="match status" value="1"/>
</dbReference>
<dbReference type="SMART" id="SM00478">
    <property type="entry name" value="ENDO3c"/>
    <property type="match status" value="1"/>
</dbReference>
<dbReference type="SUPFAM" id="SSF48150">
    <property type="entry name" value="DNA-glycosylase"/>
    <property type="match status" value="1"/>
</dbReference>
<feature type="binding site" evidence="12">
    <location>
        <position position="201"/>
    </location>
    <ligand>
        <name>[4Fe-4S] cluster</name>
        <dbReference type="ChEBI" id="CHEBI:49883"/>
    </ligand>
</feature>
<dbReference type="AlphaFoldDB" id="A0A7G5FI54"/>
<dbReference type="HAMAP" id="MF_00942">
    <property type="entry name" value="Nth"/>
    <property type="match status" value="1"/>
</dbReference>
<feature type="binding site" evidence="12">
    <location>
        <position position="217"/>
    </location>
    <ligand>
        <name>[4Fe-4S] cluster</name>
        <dbReference type="ChEBI" id="CHEBI:49883"/>
    </ligand>
</feature>
<evidence type="ECO:0000313" key="15">
    <source>
        <dbReference type="Proteomes" id="UP000515570"/>
    </source>
</evidence>
<keyword evidence="2 12" id="KW-0004">4Fe-4S</keyword>
<evidence type="ECO:0000256" key="6">
    <source>
        <dbReference type="ARBA" id="ARBA00023004"/>
    </source>
</evidence>
<dbReference type="PANTHER" id="PTHR10359">
    <property type="entry name" value="A/G-SPECIFIC ADENINE GLYCOSYLASE/ENDONUCLEASE III"/>
    <property type="match status" value="1"/>
</dbReference>
<evidence type="ECO:0000256" key="2">
    <source>
        <dbReference type="ARBA" id="ARBA00022485"/>
    </source>
</evidence>
<reference evidence="14 15" key="1">
    <citation type="submission" date="2020-07" db="EMBL/GenBank/DDBJ databases">
        <title>non toxigenic Corynebacterium sp. nov from a clinical source.</title>
        <authorList>
            <person name="Bernier A.-M."/>
            <person name="Bernard K."/>
        </authorList>
    </citation>
    <scope>NUCLEOTIDE SEQUENCE [LARGE SCALE GENOMIC DNA]</scope>
    <source>
        <strain evidence="15">NML 93-0612</strain>
    </source>
</reference>
<name>A0A7G5FI54_9CORY</name>
<dbReference type="InterPro" id="IPR003265">
    <property type="entry name" value="HhH-GPD_domain"/>
</dbReference>
<evidence type="ECO:0000256" key="9">
    <source>
        <dbReference type="ARBA" id="ARBA00023204"/>
    </source>
</evidence>
<evidence type="ECO:0000256" key="11">
    <source>
        <dbReference type="ARBA" id="ARBA00023295"/>
    </source>
</evidence>
<keyword evidence="6 12" id="KW-0408">Iron</keyword>
<protein>
    <recommendedName>
        <fullName evidence="12">Endonuclease III</fullName>
        <ecNumber evidence="12">4.2.99.18</ecNumber>
    </recommendedName>
    <alternativeName>
        <fullName evidence="12">DNA-(apurinic or apyrimidinic site) lyase</fullName>
    </alternativeName>
</protein>
<dbReference type="GO" id="GO:0019104">
    <property type="term" value="F:DNA N-glycosylase activity"/>
    <property type="evidence" value="ECO:0007669"/>
    <property type="project" value="UniProtKB-UniRule"/>
</dbReference>
<keyword evidence="14" id="KW-0255">Endonuclease</keyword>
<dbReference type="Gene3D" id="1.10.340.30">
    <property type="entry name" value="Hypothetical protein, domain 2"/>
    <property type="match status" value="1"/>
</dbReference>
<evidence type="ECO:0000259" key="13">
    <source>
        <dbReference type="SMART" id="SM00478"/>
    </source>
</evidence>
<dbReference type="GO" id="GO:0006285">
    <property type="term" value="P:base-excision repair, AP site formation"/>
    <property type="evidence" value="ECO:0007669"/>
    <property type="project" value="TreeGrafter"/>
</dbReference>
<evidence type="ECO:0000256" key="4">
    <source>
        <dbReference type="ARBA" id="ARBA00022763"/>
    </source>
</evidence>
<evidence type="ECO:0000256" key="3">
    <source>
        <dbReference type="ARBA" id="ARBA00022723"/>
    </source>
</evidence>
<evidence type="ECO:0000313" key="14">
    <source>
        <dbReference type="EMBL" id="QMV86295.1"/>
    </source>
</evidence>
<dbReference type="SMART" id="SM00525">
    <property type="entry name" value="FES"/>
    <property type="match status" value="1"/>
</dbReference>
<accession>A0A7G5FI54</accession>
<dbReference type="InterPro" id="IPR004036">
    <property type="entry name" value="Endonuclease-III-like_CS2"/>
</dbReference>
<dbReference type="EMBL" id="CP059833">
    <property type="protein sequence ID" value="QMV86295.1"/>
    <property type="molecule type" value="Genomic_DNA"/>
</dbReference>
<sequence>MSSDYTALMAESPLARKRRARKINRMLAVCYPEARAELDFTNPLELLVATVLSAQTTDVRVNQVTPALFATYPTAEAYASANLTELEELIRPTGFYRNKAKALIKLGQQLYDDHDGEVPNRLEDLVKLPGVGRKTANVVLGNAFGVPGLTVDTHFGRLVRRLGLTEETDPVAVEKQLQELIERKEWTMVSHRLIFHGRRVCHSRRAACGACFIAKLCPSFGKAGPADFVTAEQLVKGPEREHLLALVEGNVE</sequence>
<evidence type="ECO:0000256" key="8">
    <source>
        <dbReference type="ARBA" id="ARBA00023125"/>
    </source>
</evidence>
<keyword evidence="5 12" id="KW-0378">Hydrolase</keyword>
<keyword evidence="14" id="KW-0540">Nuclease</keyword>
<dbReference type="GO" id="GO:0003677">
    <property type="term" value="F:DNA binding"/>
    <property type="evidence" value="ECO:0007669"/>
    <property type="project" value="UniProtKB-UniRule"/>
</dbReference>
<dbReference type="PROSITE" id="PS01155">
    <property type="entry name" value="ENDONUCLEASE_III_2"/>
    <property type="match status" value="1"/>
</dbReference>
<dbReference type="EC" id="4.2.99.18" evidence="12"/>
<dbReference type="InterPro" id="IPR023170">
    <property type="entry name" value="HhH_base_excis_C"/>
</dbReference>
<keyword evidence="10 12" id="KW-0456">Lyase</keyword>
<dbReference type="InterPro" id="IPR005759">
    <property type="entry name" value="Nth"/>
</dbReference>
<keyword evidence="8 12" id="KW-0238">DNA-binding</keyword>
<feature type="domain" description="HhH-GPD" evidence="13">
    <location>
        <begin position="52"/>
        <end position="199"/>
    </location>
</feature>
<dbReference type="InterPro" id="IPR003651">
    <property type="entry name" value="Endonuclease3_FeS-loop_motif"/>
</dbReference>
<dbReference type="Proteomes" id="UP000515570">
    <property type="component" value="Chromosome"/>
</dbReference>
<proteinExistence type="inferred from homology"/>
<dbReference type="PIRSF" id="PIRSF001435">
    <property type="entry name" value="Nth"/>
    <property type="match status" value="1"/>
</dbReference>
<organism evidence="14 15">
    <name type="scientific">Corynebacterium hindlerae</name>
    <dbReference type="NCBI Taxonomy" id="699041"/>
    <lineage>
        <taxon>Bacteria</taxon>
        <taxon>Bacillati</taxon>
        <taxon>Actinomycetota</taxon>
        <taxon>Actinomycetes</taxon>
        <taxon>Mycobacteriales</taxon>
        <taxon>Corynebacteriaceae</taxon>
        <taxon>Corynebacterium</taxon>
    </lineage>
</organism>
<dbReference type="NCBIfam" id="TIGR01083">
    <property type="entry name" value="nth"/>
    <property type="match status" value="1"/>
</dbReference>
<keyword evidence="7 12" id="KW-0411">Iron-sulfur</keyword>
<dbReference type="InterPro" id="IPR000445">
    <property type="entry name" value="HhH_motif"/>
</dbReference>
<comment type="catalytic activity">
    <reaction evidence="12">
        <text>2'-deoxyribonucleotide-(2'-deoxyribose 5'-phosphate)-2'-deoxyribonucleotide-DNA = a 3'-end 2'-deoxyribonucleotide-(2,3-dehydro-2,3-deoxyribose 5'-phosphate)-DNA + a 5'-end 5'-phospho-2'-deoxyribonucleoside-DNA + H(+)</text>
        <dbReference type="Rhea" id="RHEA:66592"/>
        <dbReference type="Rhea" id="RHEA-COMP:13180"/>
        <dbReference type="Rhea" id="RHEA-COMP:16897"/>
        <dbReference type="Rhea" id="RHEA-COMP:17067"/>
        <dbReference type="ChEBI" id="CHEBI:15378"/>
        <dbReference type="ChEBI" id="CHEBI:136412"/>
        <dbReference type="ChEBI" id="CHEBI:157695"/>
        <dbReference type="ChEBI" id="CHEBI:167181"/>
        <dbReference type="EC" id="4.2.99.18"/>
    </reaction>
</comment>
<keyword evidence="9 12" id="KW-0234">DNA repair</keyword>
<dbReference type="InterPro" id="IPR011257">
    <property type="entry name" value="DNA_glycosylase"/>
</dbReference>
<keyword evidence="4 12" id="KW-0227">DNA damage</keyword>
<evidence type="ECO:0000256" key="10">
    <source>
        <dbReference type="ARBA" id="ARBA00023239"/>
    </source>
</evidence>
<comment type="similarity">
    <text evidence="1 12">Belongs to the Nth/MutY family.</text>
</comment>
<evidence type="ECO:0000256" key="5">
    <source>
        <dbReference type="ARBA" id="ARBA00022801"/>
    </source>
</evidence>
<dbReference type="GO" id="GO:0046872">
    <property type="term" value="F:metal ion binding"/>
    <property type="evidence" value="ECO:0007669"/>
    <property type="project" value="UniProtKB-KW"/>
</dbReference>
<keyword evidence="3 12" id="KW-0479">Metal-binding</keyword>
<dbReference type="FunFam" id="1.10.1670.10:FF:000001">
    <property type="entry name" value="Endonuclease III"/>
    <property type="match status" value="1"/>
</dbReference>
<comment type="cofactor">
    <cofactor evidence="12">
        <name>[4Fe-4S] cluster</name>
        <dbReference type="ChEBI" id="CHEBI:49883"/>
    </cofactor>
    <text evidence="12">Binds 1 [4Fe-4S] cluster.</text>
</comment>
<feature type="binding site" evidence="12">
    <location>
        <position position="211"/>
    </location>
    <ligand>
        <name>[4Fe-4S] cluster</name>
        <dbReference type="ChEBI" id="CHEBI:49883"/>
    </ligand>
</feature>
<dbReference type="PANTHER" id="PTHR10359:SF18">
    <property type="entry name" value="ENDONUCLEASE III"/>
    <property type="match status" value="1"/>
</dbReference>
<dbReference type="CDD" id="cd00056">
    <property type="entry name" value="ENDO3c"/>
    <property type="match status" value="1"/>
</dbReference>
<keyword evidence="15" id="KW-1185">Reference proteome</keyword>
<gene>
    <name evidence="12 14" type="primary">nth</name>
    <name evidence="14" type="ORF">HW450_06220</name>
</gene>
<keyword evidence="11 12" id="KW-0326">Glycosidase</keyword>
<evidence type="ECO:0000256" key="12">
    <source>
        <dbReference type="HAMAP-Rule" id="MF_00942"/>
    </source>
</evidence>
<dbReference type="Pfam" id="PF00730">
    <property type="entry name" value="HhH-GPD"/>
    <property type="match status" value="1"/>
</dbReference>
<comment type="function">
    <text evidence="12">DNA repair enzyme that has both DNA N-glycosylase activity and AP-lyase activity. The DNA N-glycosylase activity releases various damaged pyrimidines from DNA by cleaving the N-glycosidic bond, leaving an AP (apurinic/apyrimidinic) site. The AP-lyase activity cleaves the phosphodiester bond 3' to the AP site by a beta-elimination, leaving a 3'-terminal unsaturated sugar and a product with a terminal 5'-phosphate.</text>
</comment>